<dbReference type="Gene3D" id="2.60.40.1120">
    <property type="entry name" value="Carboxypeptidase-like, regulatory domain"/>
    <property type="match status" value="1"/>
</dbReference>
<dbReference type="Pfam" id="PF07715">
    <property type="entry name" value="Plug"/>
    <property type="match status" value="1"/>
</dbReference>
<evidence type="ECO:0000256" key="8">
    <source>
        <dbReference type="PROSITE-ProRule" id="PRU01360"/>
    </source>
</evidence>
<dbReference type="EMBL" id="JACHOC010000003">
    <property type="protein sequence ID" value="MBB4622184.1"/>
    <property type="molecule type" value="Genomic_DNA"/>
</dbReference>
<dbReference type="InterPro" id="IPR036942">
    <property type="entry name" value="Beta-barrel_TonB_sf"/>
</dbReference>
<keyword evidence="5" id="KW-0732">Signal</keyword>
<feature type="domain" description="TonB-dependent receptor plug" evidence="9">
    <location>
        <begin position="202"/>
        <end position="301"/>
    </location>
</feature>
<dbReference type="RefSeq" id="WP_122375198.1">
    <property type="nucleotide sequence ID" value="NZ_BMPB01000001.1"/>
</dbReference>
<keyword evidence="7 8" id="KW-0998">Cell outer membrane</keyword>
<dbReference type="InterPro" id="IPR023997">
    <property type="entry name" value="TonB-dep_OMP_SusC/RagA_CS"/>
</dbReference>
<evidence type="ECO:0000256" key="2">
    <source>
        <dbReference type="ARBA" id="ARBA00022448"/>
    </source>
</evidence>
<evidence type="ECO:0000256" key="7">
    <source>
        <dbReference type="ARBA" id="ARBA00023237"/>
    </source>
</evidence>
<dbReference type="Proteomes" id="UP000533637">
    <property type="component" value="Unassembled WGS sequence"/>
</dbReference>
<keyword evidence="4 8" id="KW-0812">Transmembrane</keyword>
<dbReference type="Gene3D" id="2.170.130.10">
    <property type="entry name" value="TonB-dependent receptor, plug domain"/>
    <property type="match status" value="1"/>
</dbReference>
<dbReference type="InterPro" id="IPR012910">
    <property type="entry name" value="Plug_dom"/>
</dbReference>
<keyword evidence="6 8" id="KW-0472">Membrane</keyword>
<comment type="caution">
    <text evidence="10">The sequence shown here is derived from an EMBL/GenBank/DDBJ whole genome shotgun (WGS) entry which is preliminary data.</text>
</comment>
<evidence type="ECO:0000313" key="10">
    <source>
        <dbReference type="EMBL" id="MBB4622184.1"/>
    </source>
</evidence>
<accession>A0ABR6KMX3</accession>
<dbReference type="PANTHER" id="PTHR30069:SF29">
    <property type="entry name" value="HEMOGLOBIN AND HEMOGLOBIN-HAPTOGLOBIN-BINDING PROTEIN 1-RELATED"/>
    <property type="match status" value="1"/>
</dbReference>
<dbReference type="Pfam" id="PF13715">
    <property type="entry name" value="CarbopepD_reg_2"/>
    <property type="match status" value="1"/>
</dbReference>
<dbReference type="PROSITE" id="PS52016">
    <property type="entry name" value="TONB_DEPENDENT_REC_3"/>
    <property type="match status" value="1"/>
</dbReference>
<keyword evidence="11" id="KW-1185">Reference proteome</keyword>
<evidence type="ECO:0000313" key="11">
    <source>
        <dbReference type="Proteomes" id="UP000533637"/>
    </source>
</evidence>
<dbReference type="InterPro" id="IPR039426">
    <property type="entry name" value="TonB-dep_rcpt-like"/>
</dbReference>
<dbReference type="InterPro" id="IPR037066">
    <property type="entry name" value="Plug_dom_sf"/>
</dbReference>
<gene>
    <name evidence="10" type="ORF">GGQ57_002081</name>
</gene>
<dbReference type="PANTHER" id="PTHR30069">
    <property type="entry name" value="TONB-DEPENDENT OUTER MEMBRANE RECEPTOR"/>
    <property type="match status" value="1"/>
</dbReference>
<dbReference type="Gene3D" id="2.40.170.20">
    <property type="entry name" value="TonB-dependent receptor, beta-barrel domain"/>
    <property type="match status" value="1"/>
</dbReference>
<evidence type="ECO:0000256" key="3">
    <source>
        <dbReference type="ARBA" id="ARBA00022452"/>
    </source>
</evidence>
<evidence type="ECO:0000256" key="5">
    <source>
        <dbReference type="ARBA" id="ARBA00022729"/>
    </source>
</evidence>
<sequence>MSNIKQFLIRAFLCGILLVSSSIAAISQISLTMKNRPVREVIKEIEKVSDYRFFYNDELSDLNKIISIDVKNGDIKDIMELIARQAAVSYVLKANHQVVLSLATVNQQKDVVKITGKVIDDQGEGVIGANVMEKGTTNGTITNMDGEFSLEVPNKATLQISYIGFNTQEIPVNGQKTFTIRMTEDTQSLDEVVVVGYGTQKKLNVTGAVATLKNEELVKSPVASTTNALVGRLPGLIAKQKSGQPGFDAADINIRSFGSALVIVDGVEQSFNNIDANEIESVSILKDASAAIYGARAGNGVILVTTKRGQSGKPNISFNGTLTSQSYTNFPEPVNAGQYATLFREAQINSGIPENQTKFSEEDIAKYFAGNDPQYPSTNWYDEIMKKSALQQQYNLTIRGGTDVVKYYTFLGYLSQDGMFKGGNTGYRRFNVRSNLDVNLTSDLTFSLDLSAIKDDVRQSNRPASEEWFWMDFFDSTPTSHASFPDPTKVPHIGPGPFNAIINTHEDLGGYDKTYKNTLNGAFTVNYKVRPVPGLSAKLKLNYQQVSYDRKNWTKQNDIWDYDYATDTYTLYGKSMPTSLKQEFHKNQVITGQFSLNYDRVINKDHAINGLALVEIIDYNNGNFSAYRENYVTSAIDQLFAGGTINQQANGSASVSGRASFVARANYAYQGKYLLEATARYDGSPNFPKDKRWGFFPSLSAGWRMSEEAFIKNNLTWIDNLKLRAGVSQTGFDSVGAFQYLTGYKFEGYNVLGGKEVPGLTTTGIANTNISWETMTLYNVGLDLSVLNNKLYSEIDVFYRKRDDMLGTRVVSLPNTFGATLPSENINSQSTRGFEVLIGHRGNFGEFSYDISGNVSWSRSKWIHYDEPDYTDPDDIRLKKKSGQWIDVYNAYKSDGLFTSQEEIDNLGYDMDGMGNTSLRPGDIKILDLNNDGEVDWRDASTIGSGGTPHIIYGINLNMKYKGFDLSVFAQGAADYYVQLQSGNINIDGVRTPFKVIWNERWTPENNDRNAIIPRQKIGQTTNNWNSDYWYKNASYLRLKNLTLGYTFDKGLIRNLRMENLRLFVVGTNLFAINPLRKYGLDPETPDATRGWSYPVTKSVSLGLNVTF</sequence>
<name>A0ABR6KMX3_9BACT</name>
<protein>
    <submittedName>
        <fullName evidence="10">TonB-linked SusC/RagA family outer membrane protein</fullName>
    </submittedName>
</protein>
<dbReference type="InterPro" id="IPR008969">
    <property type="entry name" value="CarboxyPept-like_regulatory"/>
</dbReference>
<keyword evidence="2 8" id="KW-0813">Transport</keyword>
<evidence type="ECO:0000256" key="6">
    <source>
        <dbReference type="ARBA" id="ARBA00023136"/>
    </source>
</evidence>
<dbReference type="NCBIfam" id="TIGR04056">
    <property type="entry name" value="OMP_RagA_SusC"/>
    <property type="match status" value="1"/>
</dbReference>
<evidence type="ECO:0000256" key="1">
    <source>
        <dbReference type="ARBA" id="ARBA00004571"/>
    </source>
</evidence>
<dbReference type="NCBIfam" id="TIGR04057">
    <property type="entry name" value="SusC_RagA_signa"/>
    <property type="match status" value="1"/>
</dbReference>
<evidence type="ECO:0000259" key="9">
    <source>
        <dbReference type="Pfam" id="PF07715"/>
    </source>
</evidence>
<evidence type="ECO:0000256" key="4">
    <source>
        <dbReference type="ARBA" id="ARBA00022692"/>
    </source>
</evidence>
<dbReference type="InterPro" id="IPR023996">
    <property type="entry name" value="TonB-dep_OMP_SusC/RagA"/>
</dbReference>
<organism evidence="10 11">
    <name type="scientific">Parabacteroides faecis</name>
    <dbReference type="NCBI Taxonomy" id="1217282"/>
    <lineage>
        <taxon>Bacteria</taxon>
        <taxon>Pseudomonadati</taxon>
        <taxon>Bacteroidota</taxon>
        <taxon>Bacteroidia</taxon>
        <taxon>Bacteroidales</taxon>
        <taxon>Tannerellaceae</taxon>
        <taxon>Parabacteroides</taxon>
    </lineage>
</organism>
<dbReference type="SUPFAM" id="SSF56935">
    <property type="entry name" value="Porins"/>
    <property type="match status" value="1"/>
</dbReference>
<proteinExistence type="inferred from homology"/>
<reference evidence="10 11" key="1">
    <citation type="submission" date="2020-08" db="EMBL/GenBank/DDBJ databases">
        <title>Genomic Encyclopedia of Type Strains, Phase IV (KMG-IV): sequencing the most valuable type-strain genomes for metagenomic binning, comparative biology and taxonomic classification.</title>
        <authorList>
            <person name="Goeker M."/>
        </authorList>
    </citation>
    <scope>NUCLEOTIDE SEQUENCE [LARGE SCALE GENOMIC DNA]</scope>
    <source>
        <strain evidence="10 11">DSM 102983</strain>
    </source>
</reference>
<comment type="similarity">
    <text evidence="8">Belongs to the TonB-dependent receptor family.</text>
</comment>
<dbReference type="SUPFAM" id="SSF49464">
    <property type="entry name" value="Carboxypeptidase regulatory domain-like"/>
    <property type="match status" value="1"/>
</dbReference>
<keyword evidence="3 8" id="KW-1134">Transmembrane beta strand</keyword>
<comment type="subcellular location">
    <subcellularLocation>
        <location evidence="1 8">Cell outer membrane</location>
        <topology evidence="1 8">Multi-pass membrane protein</topology>
    </subcellularLocation>
</comment>